<organism evidence="1 2">
    <name type="scientific">Coffea canephora</name>
    <name type="common">Robusta coffee</name>
    <dbReference type="NCBI Taxonomy" id="49390"/>
    <lineage>
        <taxon>Eukaryota</taxon>
        <taxon>Viridiplantae</taxon>
        <taxon>Streptophyta</taxon>
        <taxon>Embryophyta</taxon>
        <taxon>Tracheophyta</taxon>
        <taxon>Spermatophyta</taxon>
        <taxon>Magnoliopsida</taxon>
        <taxon>eudicotyledons</taxon>
        <taxon>Gunneridae</taxon>
        <taxon>Pentapetalae</taxon>
        <taxon>asterids</taxon>
        <taxon>lamiids</taxon>
        <taxon>Gentianales</taxon>
        <taxon>Rubiaceae</taxon>
        <taxon>Ixoroideae</taxon>
        <taxon>Gardenieae complex</taxon>
        <taxon>Bertiereae - Coffeeae clade</taxon>
        <taxon>Coffeeae</taxon>
        <taxon>Coffea</taxon>
    </lineage>
</organism>
<reference evidence="2" key="1">
    <citation type="journal article" date="2014" name="Science">
        <title>The coffee genome provides insight into the convergent evolution of caffeine biosynthesis.</title>
        <authorList>
            <person name="Denoeud F."/>
            <person name="Carretero-Paulet L."/>
            <person name="Dereeper A."/>
            <person name="Droc G."/>
            <person name="Guyot R."/>
            <person name="Pietrella M."/>
            <person name="Zheng C."/>
            <person name="Alberti A."/>
            <person name="Anthony F."/>
            <person name="Aprea G."/>
            <person name="Aury J.M."/>
            <person name="Bento P."/>
            <person name="Bernard M."/>
            <person name="Bocs S."/>
            <person name="Campa C."/>
            <person name="Cenci A."/>
            <person name="Combes M.C."/>
            <person name="Crouzillat D."/>
            <person name="Da Silva C."/>
            <person name="Daddiego L."/>
            <person name="De Bellis F."/>
            <person name="Dussert S."/>
            <person name="Garsmeur O."/>
            <person name="Gayraud T."/>
            <person name="Guignon V."/>
            <person name="Jahn K."/>
            <person name="Jamilloux V."/>
            <person name="Joet T."/>
            <person name="Labadie K."/>
            <person name="Lan T."/>
            <person name="Leclercq J."/>
            <person name="Lepelley M."/>
            <person name="Leroy T."/>
            <person name="Li L.T."/>
            <person name="Librado P."/>
            <person name="Lopez L."/>
            <person name="Munoz A."/>
            <person name="Noel B."/>
            <person name="Pallavicini A."/>
            <person name="Perrotta G."/>
            <person name="Poncet V."/>
            <person name="Pot D."/>
            <person name="Priyono X."/>
            <person name="Rigoreau M."/>
            <person name="Rouard M."/>
            <person name="Rozas J."/>
            <person name="Tranchant-Dubreuil C."/>
            <person name="VanBuren R."/>
            <person name="Zhang Q."/>
            <person name="Andrade A.C."/>
            <person name="Argout X."/>
            <person name="Bertrand B."/>
            <person name="de Kochko A."/>
            <person name="Graziosi G."/>
            <person name="Henry R.J."/>
            <person name="Jayarama X."/>
            <person name="Ming R."/>
            <person name="Nagai C."/>
            <person name="Rounsley S."/>
            <person name="Sankoff D."/>
            <person name="Giuliano G."/>
            <person name="Albert V.A."/>
            <person name="Wincker P."/>
            <person name="Lashermes P."/>
        </authorList>
    </citation>
    <scope>NUCLEOTIDE SEQUENCE [LARGE SCALE GENOMIC DNA]</scope>
    <source>
        <strain evidence="2">cv. DH200-94</strain>
    </source>
</reference>
<sequence>MIAAFSHTLCPFLRYLAIRVECCYVELNIYPCLPVQAARHKAGILCDSVQSISGENDLKLCITSYFKGASGKYSQKSGQAPLYIDDERELENKLAKLQKGKRAIQLDSTDDHVEVVCSKEGKSYE</sequence>
<dbReference type="AlphaFoldDB" id="A0A068VKX8"/>
<gene>
    <name evidence="1" type="ORF">GSCOC_T00013640001</name>
</gene>
<proteinExistence type="predicted"/>
<dbReference type="PhylomeDB" id="A0A068VKX8"/>
<accession>A0A068VKX8</accession>
<dbReference type="Proteomes" id="UP000295252">
    <property type="component" value="Unassembled WGS sequence"/>
</dbReference>
<keyword evidence="2" id="KW-1185">Reference proteome</keyword>
<evidence type="ECO:0000313" key="1">
    <source>
        <dbReference type="EMBL" id="CDP21252.1"/>
    </source>
</evidence>
<dbReference type="EMBL" id="HG742067">
    <property type="protein sequence ID" value="CDP21252.1"/>
    <property type="molecule type" value="Genomic_DNA"/>
</dbReference>
<protein>
    <submittedName>
        <fullName evidence="1">DH200=94 genomic scaffold, scaffold_2983</fullName>
    </submittedName>
</protein>
<evidence type="ECO:0000313" key="2">
    <source>
        <dbReference type="Proteomes" id="UP000295252"/>
    </source>
</evidence>
<dbReference type="InParanoid" id="A0A068VKX8"/>
<name>A0A068VKX8_COFCA</name>
<dbReference type="Gramene" id="CDP21252">
    <property type="protein sequence ID" value="CDP21252"/>
    <property type="gene ID" value="GSCOC_T00013640001"/>
</dbReference>